<proteinExistence type="predicted"/>
<comment type="caution">
    <text evidence="10">The sequence shown here is derived from an EMBL/GenBank/DDBJ whole genome shotgun (WGS) entry which is preliminary data.</text>
</comment>
<feature type="domain" description="Helicase ATP-binding" evidence="8">
    <location>
        <begin position="25"/>
        <end position="192"/>
    </location>
</feature>
<dbReference type="InterPro" id="IPR027417">
    <property type="entry name" value="P-loop_NTPase"/>
</dbReference>
<dbReference type="GO" id="GO:0006281">
    <property type="term" value="P:DNA repair"/>
    <property type="evidence" value="ECO:0007669"/>
    <property type="project" value="TreeGrafter"/>
</dbReference>
<keyword evidence="4" id="KW-0067">ATP-binding</keyword>
<dbReference type="Pfam" id="PF16124">
    <property type="entry name" value="RecQ_Zn_bind"/>
    <property type="match status" value="1"/>
</dbReference>
<evidence type="ECO:0000256" key="7">
    <source>
        <dbReference type="ARBA" id="ARBA00044550"/>
    </source>
</evidence>
<dbReference type="PROSITE" id="PS51192">
    <property type="entry name" value="HELICASE_ATP_BIND_1"/>
    <property type="match status" value="1"/>
</dbReference>
<dbReference type="RefSeq" id="WP_117152081.1">
    <property type="nucleotide sequence ID" value="NZ_BMLG01000001.1"/>
</dbReference>
<dbReference type="SUPFAM" id="SSF52540">
    <property type="entry name" value="P-loop containing nucleoside triphosphate hydrolases"/>
    <property type="match status" value="1"/>
</dbReference>
<dbReference type="EMBL" id="BMLG01000001">
    <property type="protein sequence ID" value="GGM22657.1"/>
    <property type="molecule type" value="Genomic_DNA"/>
</dbReference>
<dbReference type="GO" id="GO:0006310">
    <property type="term" value="P:DNA recombination"/>
    <property type="evidence" value="ECO:0007669"/>
    <property type="project" value="InterPro"/>
</dbReference>
<dbReference type="GO" id="GO:0030894">
    <property type="term" value="C:replisome"/>
    <property type="evidence" value="ECO:0007669"/>
    <property type="project" value="TreeGrafter"/>
</dbReference>
<dbReference type="GO" id="GO:0043138">
    <property type="term" value="F:3'-5' DNA helicase activity"/>
    <property type="evidence" value="ECO:0007669"/>
    <property type="project" value="TreeGrafter"/>
</dbReference>
<evidence type="ECO:0000259" key="9">
    <source>
        <dbReference type="PROSITE" id="PS51194"/>
    </source>
</evidence>
<keyword evidence="3 10" id="KW-0347">Helicase</keyword>
<dbReference type="GO" id="GO:0005524">
    <property type="term" value="F:ATP binding"/>
    <property type="evidence" value="ECO:0007669"/>
    <property type="project" value="UniProtKB-KW"/>
</dbReference>
<dbReference type="GO" id="GO:0016787">
    <property type="term" value="F:hydrolase activity"/>
    <property type="evidence" value="ECO:0007669"/>
    <property type="project" value="UniProtKB-KW"/>
</dbReference>
<dbReference type="Gene3D" id="3.40.50.300">
    <property type="entry name" value="P-loop containing nucleotide triphosphate hydrolases"/>
    <property type="match status" value="2"/>
</dbReference>
<evidence type="ECO:0000256" key="4">
    <source>
        <dbReference type="ARBA" id="ARBA00022840"/>
    </source>
</evidence>
<dbReference type="PANTHER" id="PTHR13710">
    <property type="entry name" value="DNA HELICASE RECQ FAMILY MEMBER"/>
    <property type="match status" value="1"/>
</dbReference>
<dbReference type="InterPro" id="IPR002464">
    <property type="entry name" value="DNA/RNA_helicase_DEAH_CS"/>
</dbReference>
<gene>
    <name evidence="10" type="primary">recQ</name>
    <name evidence="10" type="ORF">GCM10011351_05600</name>
</gene>
<dbReference type="Proteomes" id="UP000618460">
    <property type="component" value="Unassembled WGS sequence"/>
</dbReference>
<dbReference type="GO" id="GO:0009378">
    <property type="term" value="F:four-way junction helicase activity"/>
    <property type="evidence" value="ECO:0007669"/>
    <property type="project" value="TreeGrafter"/>
</dbReference>
<keyword evidence="1" id="KW-0547">Nucleotide-binding</keyword>
<dbReference type="PROSITE" id="PS51194">
    <property type="entry name" value="HELICASE_CTER"/>
    <property type="match status" value="1"/>
</dbReference>
<accession>A0A917WRF3</accession>
<dbReference type="PROSITE" id="PS00690">
    <property type="entry name" value="DEAH_ATP_HELICASE"/>
    <property type="match status" value="1"/>
</dbReference>
<dbReference type="NCBIfam" id="TIGR00614">
    <property type="entry name" value="recQ_fam"/>
    <property type="match status" value="1"/>
</dbReference>
<keyword evidence="11" id="KW-1185">Reference proteome</keyword>
<reference evidence="10" key="2">
    <citation type="submission" date="2020-09" db="EMBL/GenBank/DDBJ databases">
        <authorList>
            <person name="Sun Q."/>
            <person name="Zhou Y."/>
        </authorList>
    </citation>
    <scope>NUCLEOTIDE SEQUENCE</scope>
    <source>
        <strain evidence="10">CGMCC 1.6333</strain>
    </source>
</reference>
<evidence type="ECO:0000313" key="10">
    <source>
        <dbReference type="EMBL" id="GGM22657.1"/>
    </source>
</evidence>
<dbReference type="FunFam" id="3.40.50.300:FF:001363">
    <property type="entry name" value="ATP-dependent DNA helicase RecQ"/>
    <property type="match status" value="1"/>
</dbReference>
<dbReference type="Gene3D" id="1.10.10.10">
    <property type="entry name" value="Winged helix-like DNA-binding domain superfamily/Winged helix DNA-binding domain"/>
    <property type="match status" value="1"/>
</dbReference>
<evidence type="ECO:0000259" key="8">
    <source>
        <dbReference type="PROSITE" id="PS51192"/>
    </source>
</evidence>
<dbReference type="GO" id="GO:0043590">
    <property type="term" value="C:bacterial nucleoid"/>
    <property type="evidence" value="ECO:0007669"/>
    <property type="project" value="TreeGrafter"/>
</dbReference>
<protein>
    <recommendedName>
        <fullName evidence="6">ATP-dependent DNA helicase RecQ</fullName>
    </recommendedName>
    <alternativeName>
        <fullName evidence="7">DNA 3'-5' helicase RecQ</fullName>
    </alternativeName>
</protein>
<evidence type="ECO:0000256" key="5">
    <source>
        <dbReference type="ARBA" id="ARBA00023125"/>
    </source>
</evidence>
<evidence type="ECO:0000313" key="11">
    <source>
        <dbReference type="Proteomes" id="UP000618460"/>
    </source>
</evidence>
<dbReference type="GO" id="GO:0005737">
    <property type="term" value="C:cytoplasm"/>
    <property type="evidence" value="ECO:0007669"/>
    <property type="project" value="TreeGrafter"/>
</dbReference>
<dbReference type="GO" id="GO:0003677">
    <property type="term" value="F:DNA binding"/>
    <property type="evidence" value="ECO:0007669"/>
    <property type="project" value="UniProtKB-KW"/>
</dbReference>
<dbReference type="InterPro" id="IPR001650">
    <property type="entry name" value="Helicase_C-like"/>
</dbReference>
<dbReference type="InterPro" id="IPR011545">
    <property type="entry name" value="DEAD/DEAH_box_helicase_dom"/>
</dbReference>
<organism evidence="10 11">
    <name type="scientific">Paraliobacillus quinghaiensis</name>
    <dbReference type="NCBI Taxonomy" id="470815"/>
    <lineage>
        <taxon>Bacteria</taxon>
        <taxon>Bacillati</taxon>
        <taxon>Bacillota</taxon>
        <taxon>Bacilli</taxon>
        <taxon>Bacillales</taxon>
        <taxon>Bacillaceae</taxon>
        <taxon>Paraliobacillus</taxon>
    </lineage>
</organism>
<sequence length="513" mass="59146">MEDLETLLYRYFGFNSFRTGQKEIIEDVLAGHNVLGVLPTGSGKSLCYQVPAITLGGAVVVVSPLLSLMSDQVKQLKARGFKDVVAINSFVDYKERHILFEQLETYKLIYVSPEMLQNEQLIKRLKLMSISLFVIDEAHCISQWGHEFRPDYLKLNTIIQALKYPPILALSATATPEVQADIITQLDELPFNKHVYPMDRTNIAFSVQNCQSKQDKINYLEEVLTTFPVPAMIYFSSKKEAELVARILDEKLRNLRVSFYHGGMDPLDRTLIQQQFMKDQLDVICCTSAFGMGIDKPNVRLVVHYHIPTQIESFIQEVGRAGRDGLSSVSLVLYAPFDDLLPKRLIESELPKEEQITSIVNALEQVATSDQTQALNSHTLIMERFEINEVQWRFLQFQFEKHDMIKKNQFMPIYNKRIEVIESIKQKIEERNHYKMKKLQEILAWVSGTSCRREQLFHSFQTTIKTPDFLCCDLCDFSFQKWEPLIKSSQTETTSWELELAALFLQQGAENET</sequence>
<evidence type="ECO:0000256" key="1">
    <source>
        <dbReference type="ARBA" id="ARBA00022741"/>
    </source>
</evidence>
<feature type="domain" description="Helicase C-terminal" evidence="9">
    <location>
        <begin position="219"/>
        <end position="367"/>
    </location>
</feature>
<dbReference type="Pfam" id="PF00270">
    <property type="entry name" value="DEAD"/>
    <property type="match status" value="1"/>
</dbReference>
<dbReference type="SMART" id="SM00487">
    <property type="entry name" value="DEXDc"/>
    <property type="match status" value="1"/>
</dbReference>
<dbReference type="PANTHER" id="PTHR13710:SF84">
    <property type="entry name" value="ATP-DEPENDENT DNA HELICASE RECS-RELATED"/>
    <property type="match status" value="1"/>
</dbReference>
<dbReference type="InterPro" id="IPR014001">
    <property type="entry name" value="Helicase_ATP-bd"/>
</dbReference>
<dbReference type="AlphaFoldDB" id="A0A917WRF3"/>
<dbReference type="SMART" id="SM00490">
    <property type="entry name" value="HELICc"/>
    <property type="match status" value="1"/>
</dbReference>
<evidence type="ECO:0000256" key="2">
    <source>
        <dbReference type="ARBA" id="ARBA00022801"/>
    </source>
</evidence>
<evidence type="ECO:0000256" key="6">
    <source>
        <dbReference type="ARBA" id="ARBA00044535"/>
    </source>
</evidence>
<dbReference type="InterPro" id="IPR004589">
    <property type="entry name" value="DNA_helicase_ATP-dep_RecQ"/>
</dbReference>
<reference evidence="10" key="1">
    <citation type="journal article" date="2014" name="Int. J. Syst. Evol. Microbiol.">
        <title>Complete genome sequence of Corynebacterium casei LMG S-19264T (=DSM 44701T), isolated from a smear-ripened cheese.</title>
        <authorList>
            <consortium name="US DOE Joint Genome Institute (JGI-PGF)"/>
            <person name="Walter F."/>
            <person name="Albersmeier A."/>
            <person name="Kalinowski J."/>
            <person name="Ruckert C."/>
        </authorList>
    </citation>
    <scope>NUCLEOTIDE SEQUENCE</scope>
    <source>
        <strain evidence="10">CGMCC 1.6333</strain>
    </source>
</reference>
<dbReference type="Pfam" id="PF00271">
    <property type="entry name" value="Helicase_C"/>
    <property type="match status" value="1"/>
</dbReference>
<dbReference type="CDD" id="cd17920">
    <property type="entry name" value="DEXHc_RecQ"/>
    <property type="match status" value="1"/>
</dbReference>
<dbReference type="InterPro" id="IPR036388">
    <property type="entry name" value="WH-like_DNA-bd_sf"/>
</dbReference>
<dbReference type="InterPro" id="IPR032284">
    <property type="entry name" value="RecQ_Zn-bd"/>
</dbReference>
<evidence type="ECO:0000256" key="3">
    <source>
        <dbReference type="ARBA" id="ARBA00022806"/>
    </source>
</evidence>
<name>A0A917WRF3_9BACI</name>
<dbReference type="OrthoDB" id="9763310at2"/>
<keyword evidence="2" id="KW-0378">Hydrolase</keyword>
<keyword evidence="5" id="KW-0238">DNA-binding</keyword>